<accession>A0A7I8IIU5</accession>
<dbReference type="EMBL" id="LR746266">
    <property type="protein sequence ID" value="CAA7393469.1"/>
    <property type="molecule type" value="Genomic_DNA"/>
</dbReference>
<sequence length="24" mass="2738">MCRAIEPLLLQKCGGREPFLLRPP</sequence>
<organism evidence="1">
    <name type="scientific">Spirodela intermedia</name>
    <name type="common">Intermediate duckweed</name>
    <dbReference type="NCBI Taxonomy" id="51605"/>
    <lineage>
        <taxon>Eukaryota</taxon>
        <taxon>Viridiplantae</taxon>
        <taxon>Streptophyta</taxon>
        <taxon>Embryophyta</taxon>
        <taxon>Tracheophyta</taxon>
        <taxon>Spermatophyta</taxon>
        <taxon>Magnoliopsida</taxon>
        <taxon>Liliopsida</taxon>
        <taxon>Araceae</taxon>
        <taxon>Lemnoideae</taxon>
        <taxon>Spirodela</taxon>
    </lineage>
</organism>
<protein>
    <submittedName>
        <fullName evidence="1">Uncharacterized protein</fullName>
    </submittedName>
</protein>
<proteinExistence type="predicted"/>
<dbReference type="AlphaFoldDB" id="A0A7I8IIU5"/>
<name>A0A7I8IIU5_SPIIN</name>
<dbReference type="Proteomes" id="UP000663760">
    <property type="component" value="Chromosome 3"/>
</dbReference>
<reference evidence="1" key="1">
    <citation type="submission" date="2019-12" db="EMBL/GenBank/DDBJ databases">
        <authorList>
            <person name="Scholz U."/>
            <person name="Mascher M."/>
            <person name="Fiebig A."/>
        </authorList>
    </citation>
    <scope>NUCLEOTIDE SEQUENCE</scope>
</reference>
<dbReference type="EMBL" id="LR743590">
    <property type="protein sequence ID" value="CAA2617716.1"/>
    <property type="molecule type" value="Genomic_DNA"/>
</dbReference>
<gene>
    <name evidence="1" type="ORF">SI7747_03003878</name>
    <name evidence="2" type="ORF">SI8410_03004214</name>
</gene>
<keyword evidence="3" id="KW-1185">Reference proteome</keyword>
<evidence type="ECO:0000313" key="1">
    <source>
        <dbReference type="EMBL" id="CAA2617716.1"/>
    </source>
</evidence>
<evidence type="ECO:0000313" key="3">
    <source>
        <dbReference type="Proteomes" id="UP000663760"/>
    </source>
</evidence>
<evidence type="ECO:0000313" key="2">
    <source>
        <dbReference type="EMBL" id="CAA7393469.1"/>
    </source>
</evidence>